<comment type="caution">
    <text evidence="1">The sequence shown here is derived from an EMBL/GenBank/DDBJ whole genome shotgun (WGS) entry which is preliminary data.</text>
</comment>
<evidence type="ECO:0008006" key="3">
    <source>
        <dbReference type="Google" id="ProtNLM"/>
    </source>
</evidence>
<evidence type="ECO:0000313" key="1">
    <source>
        <dbReference type="EMBL" id="RXG84753.1"/>
    </source>
</evidence>
<accession>A0ABY0D8C0</accession>
<sequence>MRNSSHSLHGSAVKCCAVCGGKFGLIRYYWWRTALCSKKCVDRFKVRRDADHQWLRFARGLVHATEHQAEKRSAGNRA</sequence>
<keyword evidence="2" id="KW-1185">Reference proteome</keyword>
<protein>
    <recommendedName>
        <fullName evidence="3">DUF2256 domain-containing protein</fullName>
    </recommendedName>
</protein>
<reference evidence="1 2" key="1">
    <citation type="submission" date="2018-10" db="EMBL/GenBank/DDBJ databases">
        <title>Bradyrhizobium sp. nov., isolated from effective nodules of peanut in China.</title>
        <authorList>
            <person name="Li Y."/>
        </authorList>
    </citation>
    <scope>NUCLEOTIDE SEQUENCE [LARGE SCALE GENOMIC DNA]</scope>
    <source>
        <strain evidence="1 2">CCBAU 51781</strain>
    </source>
</reference>
<gene>
    <name evidence="1" type="ORF">EAS62_39485</name>
</gene>
<organism evidence="1 2">
    <name type="scientific">Bradyrhizobium zhanjiangense</name>
    <dbReference type="NCBI Taxonomy" id="1325107"/>
    <lineage>
        <taxon>Bacteria</taxon>
        <taxon>Pseudomonadati</taxon>
        <taxon>Pseudomonadota</taxon>
        <taxon>Alphaproteobacteria</taxon>
        <taxon>Hyphomicrobiales</taxon>
        <taxon>Nitrobacteraceae</taxon>
        <taxon>Bradyrhizobium</taxon>
    </lineage>
</organism>
<proteinExistence type="predicted"/>
<dbReference type="Proteomes" id="UP000289946">
    <property type="component" value="Unassembled WGS sequence"/>
</dbReference>
<name>A0ABY0D8C0_9BRAD</name>
<dbReference type="EMBL" id="RDRA01000055">
    <property type="protein sequence ID" value="RXG84753.1"/>
    <property type="molecule type" value="Genomic_DNA"/>
</dbReference>
<evidence type="ECO:0000313" key="2">
    <source>
        <dbReference type="Proteomes" id="UP000289946"/>
    </source>
</evidence>